<evidence type="ECO:0000313" key="2">
    <source>
        <dbReference type="EMBL" id="GFS60575.1"/>
    </source>
</evidence>
<protein>
    <submittedName>
        <fullName evidence="2">Uncharacterized protein</fullName>
    </submittedName>
</protein>
<name>A0A8X6JUT8_NEPPI</name>
<keyword evidence="3" id="KW-1185">Reference proteome</keyword>
<dbReference type="EMBL" id="BMAW01047403">
    <property type="protein sequence ID" value="GFS60575.1"/>
    <property type="molecule type" value="Genomic_DNA"/>
</dbReference>
<evidence type="ECO:0000313" key="3">
    <source>
        <dbReference type="Proteomes" id="UP000887013"/>
    </source>
</evidence>
<sequence>METLTSEPAAGTSSTQEAGRRLGLTPPSLGNILHRVLNQYPYTLQSSHELLPSYTVERDAFA</sequence>
<evidence type="ECO:0000256" key="1">
    <source>
        <dbReference type="SAM" id="MobiDB-lite"/>
    </source>
</evidence>
<accession>A0A8X6JUT8</accession>
<organism evidence="2 3">
    <name type="scientific">Nephila pilipes</name>
    <name type="common">Giant wood spider</name>
    <name type="synonym">Nephila maculata</name>
    <dbReference type="NCBI Taxonomy" id="299642"/>
    <lineage>
        <taxon>Eukaryota</taxon>
        <taxon>Metazoa</taxon>
        <taxon>Ecdysozoa</taxon>
        <taxon>Arthropoda</taxon>
        <taxon>Chelicerata</taxon>
        <taxon>Arachnida</taxon>
        <taxon>Araneae</taxon>
        <taxon>Araneomorphae</taxon>
        <taxon>Entelegynae</taxon>
        <taxon>Araneoidea</taxon>
        <taxon>Nephilidae</taxon>
        <taxon>Nephila</taxon>
    </lineage>
</organism>
<proteinExistence type="predicted"/>
<gene>
    <name evidence="2" type="ORF">NPIL_116681</name>
</gene>
<dbReference type="AlphaFoldDB" id="A0A8X6JUT8"/>
<comment type="caution">
    <text evidence="2">The sequence shown here is derived from an EMBL/GenBank/DDBJ whole genome shotgun (WGS) entry which is preliminary data.</text>
</comment>
<dbReference type="Proteomes" id="UP000887013">
    <property type="component" value="Unassembled WGS sequence"/>
</dbReference>
<dbReference type="OrthoDB" id="6430321at2759"/>
<feature type="compositionally biased region" description="Polar residues" evidence="1">
    <location>
        <begin position="1"/>
        <end position="17"/>
    </location>
</feature>
<feature type="non-terminal residue" evidence="2">
    <location>
        <position position="62"/>
    </location>
</feature>
<reference evidence="2" key="1">
    <citation type="submission" date="2020-08" db="EMBL/GenBank/DDBJ databases">
        <title>Multicomponent nature underlies the extraordinary mechanical properties of spider dragline silk.</title>
        <authorList>
            <person name="Kono N."/>
            <person name="Nakamura H."/>
            <person name="Mori M."/>
            <person name="Yoshida Y."/>
            <person name="Ohtoshi R."/>
            <person name="Malay A.D."/>
            <person name="Moran D.A.P."/>
            <person name="Tomita M."/>
            <person name="Numata K."/>
            <person name="Arakawa K."/>
        </authorList>
    </citation>
    <scope>NUCLEOTIDE SEQUENCE</scope>
</reference>
<feature type="region of interest" description="Disordered" evidence="1">
    <location>
        <begin position="1"/>
        <end position="25"/>
    </location>
</feature>